<organism evidence="1">
    <name type="scientific">marine sediment metagenome</name>
    <dbReference type="NCBI Taxonomy" id="412755"/>
    <lineage>
        <taxon>unclassified sequences</taxon>
        <taxon>metagenomes</taxon>
        <taxon>ecological metagenomes</taxon>
    </lineage>
</organism>
<dbReference type="InterPro" id="IPR008323">
    <property type="entry name" value="UCP033563"/>
</dbReference>
<gene>
    <name evidence="1" type="ORF">S01H1_13188</name>
</gene>
<dbReference type="EMBL" id="BARS01006800">
    <property type="protein sequence ID" value="GAF73887.1"/>
    <property type="molecule type" value="Genomic_DNA"/>
</dbReference>
<name>X0SD80_9ZZZZ</name>
<evidence type="ECO:0000313" key="1">
    <source>
        <dbReference type="EMBL" id="GAF73887.1"/>
    </source>
</evidence>
<dbReference type="AlphaFoldDB" id="X0SD80"/>
<reference evidence="1" key="1">
    <citation type="journal article" date="2014" name="Front. Microbiol.">
        <title>High frequency of phylogenetically diverse reductive dehalogenase-homologous genes in deep subseafloor sedimentary metagenomes.</title>
        <authorList>
            <person name="Kawai M."/>
            <person name="Futagami T."/>
            <person name="Toyoda A."/>
            <person name="Takaki Y."/>
            <person name="Nishi S."/>
            <person name="Hori S."/>
            <person name="Arai W."/>
            <person name="Tsubouchi T."/>
            <person name="Morono Y."/>
            <person name="Uchiyama I."/>
            <person name="Ito T."/>
            <person name="Fujiyama A."/>
            <person name="Inagaki F."/>
            <person name="Takami H."/>
        </authorList>
    </citation>
    <scope>NUCLEOTIDE SEQUENCE</scope>
    <source>
        <strain evidence="1">Expedition CK06-06</strain>
    </source>
</reference>
<protein>
    <submittedName>
        <fullName evidence="1">Uncharacterized protein</fullName>
    </submittedName>
</protein>
<accession>X0SD80</accession>
<sequence length="95" mass="10336">MSILQHVILEGMLGLTLEHISRGTAIGYVHDADEAKRRVDDGEFAVVFILRPTPVSAVAAVASRLERMPPKSTFFYPKAVTGMVLRRLQADGDGA</sequence>
<comment type="caution">
    <text evidence="1">The sequence shown here is derived from an EMBL/GenBank/DDBJ whole genome shotgun (WGS) entry which is preliminary data.</text>
</comment>
<dbReference type="PANTHER" id="PTHR36454">
    <property type="entry name" value="LMO2823 PROTEIN"/>
    <property type="match status" value="1"/>
</dbReference>
<dbReference type="PANTHER" id="PTHR36454:SF1">
    <property type="entry name" value="DUF1015 DOMAIN-CONTAINING PROTEIN"/>
    <property type="match status" value="1"/>
</dbReference>
<proteinExistence type="predicted"/>